<dbReference type="PROSITE" id="PS50928">
    <property type="entry name" value="ABC_TM1"/>
    <property type="match status" value="1"/>
</dbReference>
<evidence type="ECO:0000313" key="9">
    <source>
        <dbReference type="EMBL" id="GAP62374.1"/>
    </source>
</evidence>
<feature type="transmembrane region" description="Helical" evidence="7">
    <location>
        <begin position="145"/>
        <end position="172"/>
    </location>
</feature>
<feature type="transmembrane region" description="Helical" evidence="7">
    <location>
        <begin position="213"/>
        <end position="231"/>
    </location>
</feature>
<dbReference type="OrthoDB" id="9772184at2"/>
<evidence type="ECO:0000256" key="1">
    <source>
        <dbReference type="ARBA" id="ARBA00004651"/>
    </source>
</evidence>
<proteinExistence type="inferred from homology"/>
<name>A0A0M9UBZ2_9CHLR</name>
<feature type="transmembrane region" description="Helical" evidence="7">
    <location>
        <begin position="114"/>
        <end position="133"/>
    </location>
</feature>
<evidence type="ECO:0000256" key="5">
    <source>
        <dbReference type="ARBA" id="ARBA00022989"/>
    </source>
</evidence>
<evidence type="ECO:0000259" key="8">
    <source>
        <dbReference type="PROSITE" id="PS50928"/>
    </source>
</evidence>
<organism evidence="9 11">
    <name type="scientific">Ardenticatena maritima</name>
    <dbReference type="NCBI Taxonomy" id="872965"/>
    <lineage>
        <taxon>Bacteria</taxon>
        <taxon>Bacillati</taxon>
        <taxon>Chloroflexota</taxon>
        <taxon>Ardenticatenia</taxon>
        <taxon>Ardenticatenales</taxon>
        <taxon>Ardenticatenaceae</taxon>
        <taxon>Ardenticatena</taxon>
    </lineage>
</organism>
<dbReference type="FunCoup" id="A0A0M9UBZ2">
    <property type="interactions" value="151"/>
</dbReference>
<dbReference type="GO" id="GO:0005886">
    <property type="term" value="C:plasma membrane"/>
    <property type="evidence" value="ECO:0007669"/>
    <property type="project" value="UniProtKB-SubCell"/>
</dbReference>
<feature type="transmembrane region" description="Helical" evidence="7">
    <location>
        <begin position="12"/>
        <end position="30"/>
    </location>
</feature>
<gene>
    <name evidence="9" type="ORF">ARMA_0797</name>
    <name evidence="10" type="ORF">SE16_11535</name>
</gene>
<dbReference type="InterPro" id="IPR000515">
    <property type="entry name" value="MetI-like"/>
</dbReference>
<keyword evidence="2 7" id="KW-0813">Transport</keyword>
<dbReference type="PANTHER" id="PTHR30465:SF0">
    <property type="entry name" value="OLIGOPEPTIDE TRANSPORT SYSTEM PERMEASE PROTEIN APPB"/>
    <property type="match status" value="1"/>
</dbReference>
<dbReference type="Pfam" id="PF00528">
    <property type="entry name" value="BPD_transp_1"/>
    <property type="match status" value="1"/>
</dbReference>
<dbReference type="EMBL" id="LGKN01000006">
    <property type="protein sequence ID" value="KPL87163.1"/>
    <property type="molecule type" value="Genomic_DNA"/>
</dbReference>
<protein>
    <submittedName>
        <fullName evidence="9">Peptide/nickel transport system permease protein</fullName>
    </submittedName>
</protein>
<evidence type="ECO:0000313" key="10">
    <source>
        <dbReference type="EMBL" id="KPL87163.1"/>
    </source>
</evidence>
<evidence type="ECO:0000256" key="7">
    <source>
        <dbReference type="RuleBase" id="RU363032"/>
    </source>
</evidence>
<feature type="domain" description="ABC transmembrane type-1" evidence="8">
    <location>
        <begin position="110"/>
        <end position="335"/>
    </location>
</feature>
<evidence type="ECO:0000313" key="12">
    <source>
        <dbReference type="Proteomes" id="UP000050502"/>
    </source>
</evidence>
<dbReference type="RefSeq" id="WP_054492306.1">
    <property type="nucleotide sequence ID" value="NZ_BBZA01000051.1"/>
</dbReference>
<reference evidence="9 11" key="1">
    <citation type="journal article" date="2015" name="Genome Announc.">
        <title>Draft Genome Sequence of a Heterotrophic Facultative Anaerobic Thermophilic Bacterium, Ardenticatena maritima Strain 110ST.</title>
        <authorList>
            <person name="Kawaichi S."/>
            <person name="Yoshida T."/>
            <person name="Sako Y."/>
            <person name="Nakamura R."/>
        </authorList>
    </citation>
    <scope>NUCLEOTIDE SEQUENCE [LARGE SCALE GENOMIC DNA]</scope>
    <source>
        <strain evidence="9 11">110S</strain>
    </source>
</reference>
<keyword evidence="3" id="KW-1003">Cell membrane</keyword>
<feature type="transmembrane region" description="Helical" evidence="7">
    <location>
        <begin position="270"/>
        <end position="291"/>
    </location>
</feature>
<dbReference type="CDD" id="cd06261">
    <property type="entry name" value="TM_PBP2"/>
    <property type="match status" value="1"/>
</dbReference>
<dbReference type="InParanoid" id="A0A0M9UBZ2"/>
<dbReference type="Proteomes" id="UP000050502">
    <property type="component" value="Unassembled WGS sequence"/>
</dbReference>
<reference evidence="10 12" key="2">
    <citation type="submission" date="2015-07" db="EMBL/GenBank/DDBJ databases">
        <title>Whole genome sequence of Ardenticatena maritima DSM 23922.</title>
        <authorList>
            <person name="Hemp J."/>
            <person name="Ward L.M."/>
            <person name="Pace L.A."/>
            <person name="Fischer W.W."/>
        </authorList>
    </citation>
    <scope>NUCLEOTIDE SEQUENCE [LARGE SCALE GENOMIC DNA]</scope>
    <source>
        <strain evidence="10 12">110S</strain>
    </source>
</reference>
<keyword evidence="4 7" id="KW-0812">Transmembrane</keyword>
<dbReference type="InterPro" id="IPR035906">
    <property type="entry name" value="MetI-like_sf"/>
</dbReference>
<dbReference type="Gene3D" id="1.10.3720.10">
    <property type="entry name" value="MetI-like"/>
    <property type="match status" value="1"/>
</dbReference>
<feature type="transmembrane region" description="Helical" evidence="7">
    <location>
        <begin position="317"/>
        <end position="342"/>
    </location>
</feature>
<keyword evidence="5 7" id="KW-1133">Transmembrane helix</keyword>
<dbReference type="PANTHER" id="PTHR30465">
    <property type="entry name" value="INNER MEMBRANE ABC TRANSPORTER"/>
    <property type="match status" value="1"/>
</dbReference>
<keyword evidence="11" id="KW-1185">Reference proteome</keyword>
<evidence type="ECO:0000256" key="2">
    <source>
        <dbReference type="ARBA" id="ARBA00022448"/>
    </source>
</evidence>
<comment type="subcellular location">
    <subcellularLocation>
        <location evidence="1 7">Cell membrane</location>
        <topology evidence="1 7">Multi-pass membrane protein</topology>
    </subcellularLocation>
</comment>
<dbReference type="STRING" id="872965.SE16_11535"/>
<dbReference type="GO" id="GO:0055085">
    <property type="term" value="P:transmembrane transport"/>
    <property type="evidence" value="ECO:0007669"/>
    <property type="project" value="InterPro"/>
</dbReference>
<comment type="similarity">
    <text evidence="7">Belongs to the binding-protein-dependent transport system permease family.</text>
</comment>
<evidence type="ECO:0000256" key="4">
    <source>
        <dbReference type="ARBA" id="ARBA00022692"/>
    </source>
</evidence>
<evidence type="ECO:0000256" key="6">
    <source>
        <dbReference type="ARBA" id="ARBA00023136"/>
    </source>
</evidence>
<comment type="caution">
    <text evidence="9">The sequence shown here is derived from an EMBL/GenBank/DDBJ whole genome shotgun (WGS) entry which is preliminary data.</text>
</comment>
<dbReference type="Proteomes" id="UP000037784">
    <property type="component" value="Unassembled WGS sequence"/>
</dbReference>
<sequence length="349" mass="39018">MTTYLLRRLIQSIFVLLLSSAAIFALLNAVPGGPFAQLRLAGAGDKKSQVTQQDIARMEQLLGLRDENGNPIPIHIRYVNWLKKAIRGDWGKSWAVAQGQDVSFLLKSRLGNTILLMTSATIISLLFAIPAGIYSAVHQYSKFDYLLTTFTFFGIAMPVFWFGLMLIILFAFKFQEWGLPYFPTGDVVSLRAPQPGSLLYMLGAKPGSLTDRLVHLFLPSLVLSLLYMAGWSRYMRSSMLEVLRSDYVRTARAKGLSERVVILKHALRNALIPIVTIIVFQIPGIFGGAVLTETVFNWKGIGSLYVNALERSDWPVVMAYLFISAILVIVANLLADILYTFVDPRIRYS</sequence>
<dbReference type="AlphaFoldDB" id="A0A0M9UBZ2"/>
<evidence type="ECO:0000313" key="11">
    <source>
        <dbReference type="Proteomes" id="UP000037784"/>
    </source>
</evidence>
<reference evidence="11" key="3">
    <citation type="submission" date="2015-08" db="EMBL/GenBank/DDBJ databases">
        <title>Draft Genome Sequence of a Heterotrophic Facultative Anaerobic Bacterium Ardenticatena maritima Strain 110S.</title>
        <authorList>
            <person name="Kawaichi S."/>
            <person name="Yoshida T."/>
            <person name="Sako Y."/>
            <person name="Nakamura R."/>
        </authorList>
    </citation>
    <scope>NUCLEOTIDE SEQUENCE [LARGE SCALE GENOMIC DNA]</scope>
    <source>
        <strain evidence="11">110S</strain>
    </source>
</reference>
<evidence type="ECO:0000256" key="3">
    <source>
        <dbReference type="ARBA" id="ARBA00022475"/>
    </source>
</evidence>
<dbReference type="EMBL" id="BBZA01000051">
    <property type="protein sequence ID" value="GAP62374.1"/>
    <property type="molecule type" value="Genomic_DNA"/>
</dbReference>
<keyword evidence="6 7" id="KW-0472">Membrane</keyword>
<dbReference type="SUPFAM" id="SSF161098">
    <property type="entry name" value="MetI-like"/>
    <property type="match status" value="1"/>
</dbReference>
<accession>A0A0M9UBZ2</accession>